<comment type="cofactor">
    <cofactor evidence="1">
        <name>Mn(2+)</name>
        <dbReference type="ChEBI" id="CHEBI:29035"/>
    </cofactor>
</comment>
<keyword evidence="10" id="KW-0460">Magnesium</keyword>
<reference evidence="21 23" key="2">
    <citation type="submission" date="2018-11" db="EMBL/GenBank/DDBJ databases">
        <authorList>
            <consortium name="Pathogen Informatics"/>
        </authorList>
    </citation>
    <scope>NUCLEOTIDE SEQUENCE [LARGE SCALE GENOMIC DNA]</scope>
</reference>
<dbReference type="InterPro" id="IPR043130">
    <property type="entry name" value="CDP-OH_PTrfase_TM_dom"/>
</dbReference>
<dbReference type="GO" id="GO:0006661">
    <property type="term" value="P:phosphatidylinositol biosynthetic process"/>
    <property type="evidence" value="ECO:0007669"/>
    <property type="project" value="TreeGrafter"/>
</dbReference>
<dbReference type="PANTHER" id="PTHR15362">
    <property type="entry name" value="PHOSPHATIDYLINOSITOL SYNTHASE"/>
    <property type="match status" value="1"/>
</dbReference>
<evidence type="ECO:0000256" key="16">
    <source>
        <dbReference type="ARBA" id="ARBA00023264"/>
    </source>
</evidence>
<evidence type="ECO:0000256" key="11">
    <source>
        <dbReference type="ARBA" id="ARBA00022989"/>
    </source>
</evidence>
<evidence type="ECO:0000256" key="10">
    <source>
        <dbReference type="ARBA" id="ARBA00022842"/>
    </source>
</evidence>
<evidence type="ECO:0000256" key="8">
    <source>
        <dbReference type="ARBA" id="ARBA00022692"/>
    </source>
</evidence>
<dbReference type="STRING" id="318479.A0A0N4UAH1"/>
<evidence type="ECO:0000256" key="17">
    <source>
        <dbReference type="ARBA" id="ARBA00070582"/>
    </source>
</evidence>
<keyword evidence="9" id="KW-0479">Metal-binding</keyword>
<evidence type="ECO:0000256" key="7">
    <source>
        <dbReference type="ARBA" id="ARBA00022679"/>
    </source>
</evidence>
<evidence type="ECO:0000256" key="15">
    <source>
        <dbReference type="ARBA" id="ARBA00023211"/>
    </source>
</evidence>
<dbReference type="InterPro" id="IPR014387">
    <property type="entry name" value="CDP_diag_ino_3_P_euk"/>
</dbReference>
<dbReference type="WBParaSite" id="DME_0000414701-mRNA-1">
    <property type="protein sequence ID" value="DME_0000414701-mRNA-1"/>
    <property type="gene ID" value="DME_0000414701"/>
</dbReference>
<evidence type="ECO:0000256" key="2">
    <source>
        <dbReference type="ARBA" id="ARBA00001946"/>
    </source>
</evidence>
<dbReference type="InterPro" id="IPR000462">
    <property type="entry name" value="CDP-OH_P_trans"/>
</dbReference>
<dbReference type="GO" id="GO:0016020">
    <property type="term" value="C:membrane"/>
    <property type="evidence" value="ECO:0007669"/>
    <property type="project" value="UniProtKB-SubCell"/>
</dbReference>
<comment type="subcellular location">
    <subcellularLocation>
        <location evidence="3">Membrane</location>
        <topology evidence="3">Multi-pass membrane protein</topology>
    </subcellularLocation>
</comment>
<dbReference type="AlphaFoldDB" id="A0A0N4UAH1"/>
<evidence type="ECO:0000256" key="19">
    <source>
        <dbReference type="RuleBase" id="RU003750"/>
    </source>
</evidence>
<evidence type="ECO:0000313" key="24">
    <source>
        <dbReference type="WBParaSite" id="DME_0000414701-mRNA-1"/>
    </source>
</evidence>
<keyword evidence="15" id="KW-0464">Manganese</keyword>
<dbReference type="GO" id="GO:0005794">
    <property type="term" value="C:Golgi apparatus"/>
    <property type="evidence" value="ECO:0007669"/>
    <property type="project" value="TreeGrafter"/>
</dbReference>
<evidence type="ECO:0000256" key="9">
    <source>
        <dbReference type="ARBA" id="ARBA00022723"/>
    </source>
</evidence>
<evidence type="ECO:0000256" key="4">
    <source>
        <dbReference type="ARBA" id="ARBA00010441"/>
    </source>
</evidence>
<dbReference type="PROSITE" id="PS00379">
    <property type="entry name" value="CDP_ALCOHOL_P_TRANSF"/>
    <property type="match status" value="1"/>
</dbReference>
<dbReference type="Proteomes" id="UP000274756">
    <property type="component" value="Unassembled WGS sequence"/>
</dbReference>
<evidence type="ECO:0000256" key="20">
    <source>
        <dbReference type="SAM" id="Phobius"/>
    </source>
</evidence>
<feature type="transmembrane region" description="Helical" evidence="20">
    <location>
        <begin position="137"/>
        <end position="158"/>
    </location>
</feature>
<dbReference type="Proteomes" id="UP000038040">
    <property type="component" value="Unplaced"/>
</dbReference>
<comment type="similarity">
    <text evidence="4 18 19">Belongs to the CDP-alcohol phosphatidyltransferase class-I family.</text>
</comment>
<dbReference type="Gene3D" id="1.20.120.1760">
    <property type="match status" value="1"/>
</dbReference>
<name>A0A0N4UAH1_DRAME</name>
<evidence type="ECO:0000256" key="18">
    <source>
        <dbReference type="PIRNR" id="PIRNR000848"/>
    </source>
</evidence>
<organism evidence="22 24">
    <name type="scientific">Dracunculus medinensis</name>
    <name type="common">Guinea worm</name>
    <dbReference type="NCBI Taxonomy" id="318479"/>
    <lineage>
        <taxon>Eukaryota</taxon>
        <taxon>Metazoa</taxon>
        <taxon>Ecdysozoa</taxon>
        <taxon>Nematoda</taxon>
        <taxon>Chromadorea</taxon>
        <taxon>Rhabditida</taxon>
        <taxon>Spirurina</taxon>
        <taxon>Dracunculoidea</taxon>
        <taxon>Dracunculidae</taxon>
        <taxon>Dracunculus</taxon>
    </lineage>
</organism>
<keyword evidence="16 18" id="KW-1208">Phospholipid metabolism</keyword>
<keyword evidence="12 18" id="KW-0443">Lipid metabolism</keyword>
<keyword evidence="23" id="KW-1185">Reference proteome</keyword>
<evidence type="ECO:0000313" key="23">
    <source>
        <dbReference type="Proteomes" id="UP000274756"/>
    </source>
</evidence>
<dbReference type="PIRSF" id="PIRSF000848">
    <property type="entry name" value="CDP_diag_ino_3_P"/>
    <property type="match status" value="1"/>
</dbReference>
<comment type="catalytic activity">
    <reaction evidence="18">
        <text>a CDP-1,2-diacyl-sn-glycerol + myo-inositol = a 1,2-diacyl-sn-glycero-3-phospho-(1D-myo-inositol) + CMP + H(+)</text>
        <dbReference type="Rhea" id="RHEA:11580"/>
        <dbReference type="ChEBI" id="CHEBI:15378"/>
        <dbReference type="ChEBI" id="CHEBI:17268"/>
        <dbReference type="ChEBI" id="CHEBI:57880"/>
        <dbReference type="ChEBI" id="CHEBI:58332"/>
        <dbReference type="ChEBI" id="CHEBI:60377"/>
        <dbReference type="EC" id="2.7.8.11"/>
    </reaction>
</comment>
<evidence type="ECO:0000256" key="13">
    <source>
        <dbReference type="ARBA" id="ARBA00023136"/>
    </source>
</evidence>
<evidence type="ECO:0000256" key="14">
    <source>
        <dbReference type="ARBA" id="ARBA00023209"/>
    </source>
</evidence>
<protein>
    <recommendedName>
        <fullName evidence="17 18">CDP-diacylglycerol--inositol 3-phosphatidyltransferase</fullName>
        <ecNumber evidence="5 18">2.7.8.11</ecNumber>
    </recommendedName>
</protein>
<evidence type="ECO:0000256" key="3">
    <source>
        <dbReference type="ARBA" id="ARBA00004141"/>
    </source>
</evidence>
<keyword evidence="6 18" id="KW-0444">Lipid biosynthesis</keyword>
<feature type="transmembrane region" description="Helical" evidence="20">
    <location>
        <begin position="13"/>
        <end position="34"/>
    </location>
</feature>
<dbReference type="GO" id="GO:0003881">
    <property type="term" value="F:CDP-diacylglycerol-inositol 3-phosphatidyltransferase activity"/>
    <property type="evidence" value="ECO:0007669"/>
    <property type="project" value="UniProtKB-UniRule"/>
</dbReference>
<evidence type="ECO:0000313" key="22">
    <source>
        <dbReference type="Proteomes" id="UP000038040"/>
    </source>
</evidence>
<keyword evidence="8 20" id="KW-0812">Transmembrane</keyword>
<keyword evidence="14 18" id="KW-0594">Phospholipid biosynthesis</keyword>
<dbReference type="FunFam" id="1.20.120.1760:FF:000003">
    <property type="entry name" value="CDP-diacylglycerol--inositol 3-phosphatidyltransferase"/>
    <property type="match status" value="1"/>
</dbReference>
<reference evidence="24" key="1">
    <citation type="submission" date="2017-02" db="UniProtKB">
        <authorList>
            <consortium name="WormBaseParasite"/>
        </authorList>
    </citation>
    <scope>IDENTIFICATION</scope>
</reference>
<evidence type="ECO:0000256" key="12">
    <source>
        <dbReference type="ARBA" id="ARBA00023098"/>
    </source>
</evidence>
<accession>A0A0N4UAH1</accession>
<dbReference type="GO" id="GO:0046872">
    <property type="term" value="F:metal ion binding"/>
    <property type="evidence" value="ECO:0007669"/>
    <property type="project" value="UniProtKB-KW"/>
</dbReference>
<keyword evidence="7 18" id="KW-0808">Transferase</keyword>
<dbReference type="EMBL" id="UYYG01001165">
    <property type="protein sequence ID" value="VDN58057.1"/>
    <property type="molecule type" value="Genomic_DNA"/>
</dbReference>
<proteinExistence type="inferred from homology"/>
<evidence type="ECO:0000256" key="1">
    <source>
        <dbReference type="ARBA" id="ARBA00001936"/>
    </source>
</evidence>
<gene>
    <name evidence="21" type="ORF">DME_LOCUS8030</name>
</gene>
<evidence type="ECO:0000256" key="5">
    <source>
        <dbReference type="ARBA" id="ARBA00013212"/>
    </source>
</evidence>
<sequence>MASVNVWLFYPNLVGYVRILLAVLSFQAMVYYPLRAVLCYALSVALDAIDGHLARLYNQSSRFGAMLDQLTDRCGTMALIMALCHFYPDYLFLFQLSSIIDIASHWLHCHSGDLTGKVTHKASTNPVLNLYYTSKEFLFFMCFGNEAFYGLLYVNHFWSGPGIFGIYFIPLLAALCFPIAFVKSAISLIHLVTAAQTVVEFDISLIEKAKK</sequence>
<dbReference type="InterPro" id="IPR048254">
    <property type="entry name" value="CDP_ALCOHOL_P_TRANSF_CS"/>
</dbReference>
<feature type="transmembrane region" description="Helical" evidence="20">
    <location>
        <begin position="164"/>
        <end position="182"/>
    </location>
</feature>
<dbReference type="PANTHER" id="PTHR15362:SF4">
    <property type="entry name" value="CDP-DIACYLGLYCEROL--INOSITOL 3-PHOSPHATIDYLTRANSFERASE"/>
    <property type="match status" value="1"/>
</dbReference>
<evidence type="ECO:0000256" key="6">
    <source>
        <dbReference type="ARBA" id="ARBA00022516"/>
    </source>
</evidence>
<keyword evidence="13 18" id="KW-0472">Membrane</keyword>
<dbReference type="Pfam" id="PF01066">
    <property type="entry name" value="CDP-OH_P_transf"/>
    <property type="match status" value="1"/>
</dbReference>
<evidence type="ECO:0000313" key="21">
    <source>
        <dbReference type="EMBL" id="VDN58057.1"/>
    </source>
</evidence>
<dbReference type="EC" id="2.7.8.11" evidence="5 18"/>
<dbReference type="OrthoDB" id="10251079at2759"/>
<comment type="cofactor">
    <cofactor evidence="2">
        <name>Mg(2+)</name>
        <dbReference type="ChEBI" id="CHEBI:18420"/>
    </cofactor>
</comment>
<keyword evidence="11 20" id="KW-1133">Transmembrane helix</keyword>